<organism evidence="2 3">
    <name type="scientific">Shouchella xiaoxiensis</name>
    <dbReference type="NCBI Taxonomy" id="766895"/>
    <lineage>
        <taxon>Bacteria</taxon>
        <taxon>Bacillati</taxon>
        <taxon>Bacillota</taxon>
        <taxon>Bacilli</taxon>
        <taxon>Bacillales</taxon>
        <taxon>Bacillaceae</taxon>
        <taxon>Shouchella</taxon>
    </lineage>
</organism>
<evidence type="ECO:0000313" key="3">
    <source>
        <dbReference type="Proteomes" id="UP001179280"/>
    </source>
</evidence>
<keyword evidence="3" id="KW-1185">Reference proteome</keyword>
<comment type="caution">
    <text evidence="2">The sequence shown here is derived from an EMBL/GenBank/DDBJ whole genome shotgun (WGS) entry which is preliminary data.</text>
</comment>
<dbReference type="Proteomes" id="UP001179280">
    <property type="component" value="Unassembled WGS sequence"/>
</dbReference>
<dbReference type="EMBL" id="JAFBCV010000003">
    <property type="protein sequence ID" value="MBM7838278.1"/>
    <property type="molecule type" value="Genomic_DNA"/>
</dbReference>
<reference evidence="2" key="1">
    <citation type="submission" date="2021-01" db="EMBL/GenBank/DDBJ databases">
        <title>Genomic Encyclopedia of Type Strains, Phase IV (KMG-IV): sequencing the most valuable type-strain genomes for metagenomic binning, comparative biology and taxonomic classification.</title>
        <authorList>
            <person name="Goeker M."/>
        </authorList>
    </citation>
    <scope>NUCLEOTIDE SEQUENCE</scope>
    <source>
        <strain evidence="2">DSM 21943</strain>
    </source>
</reference>
<keyword evidence="1" id="KW-0472">Membrane</keyword>
<evidence type="ECO:0000256" key="1">
    <source>
        <dbReference type="SAM" id="Phobius"/>
    </source>
</evidence>
<evidence type="ECO:0000313" key="2">
    <source>
        <dbReference type="EMBL" id="MBM7838278.1"/>
    </source>
</evidence>
<name>A0ABS2SRY5_9BACI</name>
<keyword evidence="1" id="KW-0812">Transmembrane</keyword>
<feature type="transmembrane region" description="Helical" evidence="1">
    <location>
        <begin position="6"/>
        <end position="30"/>
    </location>
</feature>
<proteinExistence type="predicted"/>
<keyword evidence="1" id="KW-1133">Transmembrane helix</keyword>
<protein>
    <submittedName>
        <fullName evidence="2">Uncharacterized protein</fullName>
    </submittedName>
</protein>
<sequence>MDMSISQLIAILGIGITAVVLAVVMALLLLKMSQNSD</sequence>
<gene>
    <name evidence="2" type="ORF">JOC54_001509</name>
</gene>
<accession>A0ABS2SRY5</accession>